<dbReference type="Proteomes" id="UP001432180">
    <property type="component" value="Chromosome"/>
</dbReference>
<sequence length="378" mass="40041">MLSIDRSGRLEGLEQALREQAAKPQVAGLLVLACHDNGFAPAVLDPLLGSIGKPLFGGLFPQILQGRERLTRGSIVLGLARAPRLRILKDLSDPRRDLALALEDALDPDGPGRPTLFVFVDGYAKRIAGLIDALFENFGLEANYLGGGAGSLAAGASTPCVFTQNGLLADAAVLAQLDWPAGIGVAHGWTPISEPIKVTRAEHNRLIELNYRPAFEVYREAIAEHSAQPLDAETFFSVATAYPFGIRKMGGEVVVRDPILLGEDGSILCVGEIPQSSLVHILHGDTDSLIAAAGQAQWLSGVALAAQDPSKGALRIFIDCISRVLFLGDDFDRELAVVDDGLPLVGALTLGEIANAGEDFLEFYNKTSVVGLFASAEG</sequence>
<evidence type="ECO:0000313" key="4">
    <source>
        <dbReference type="Proteomes" id="UP001432180"/>
    </source>
</evidence>
<keyword evidence="4" id="KW-1185">Reference proteome</keyword>
<evidence type="ECO:0000313" key="3">
    <source>
        <dbReference type="EMBL" id="WPL16607.1"/>
    </source>
</evidence>
<dbReference type="SMART" id="SM00897">
    <property type="entry name" value="FIST"/>
    <property type="match status" value="1"/>
</dbReference>
<dbReference type="EMBL" id="CP121472">
    <property type="protein sequence ID" value="WPL16607.1"/>
    <property type="molecule type" value="Genomic_DNA"/>
</dbReference>
<accession>A0ABZ0S6N7</accession>
<evidence type="ECO:0000259" key="1">
    <source>
        <dbReference type="SMART" id="SM00897"/>
    </source>
</evidence>
<organism evidence="3 4">
    <name type="scientific">Thiorhodovibrio winogradskyi</name>
    <dbReference type="NCBI Taxonomy" id="77007"/>
    <lineage>
        <taxon>Bacteria</taxon>
        <taxon>Pseudomonadati</taxon>
        <taxon>Pseudomonadota</taxon>
        <taxon>Gammaproteobacteria</taxon>
        <taxon>Chromatiales</taxon>
        <taxon>Chromatiaceae</taxon>
        <taxon>Thiorhodovibrio</taxon>
    </lineage>
</organism>
<name>A0ABZ0S6N7_9GAMM</name>
<dbReference type="PROSITE" id="PS51257">
    <property type="entry name" value="PROKAR_LIPOPROTEIN"/>
    <property type="match status" value="1"/>
</dbReference>
<reference evidence="3 4" key="1">
    <citation type="journal article" date="2023" name="Microorganisms">
        <title>Thiorhodovibrio frisius and Trv. litoralis spp. nov., Two Novel Members from a Clade of Fastidious Purple Sulfur Bacteria That Exhibit Unique Red-Shifted Light-Harvesting Capabilities.</title>
        <authorList>
            <person name="Methner A."/>
            <person name="Kuzyk S.B."/>
            <person name="Petersen J."/>
            <person name="Bauer S."/>
            <person name="Brinkmann H."/>
            <person name="Sichau K."/>
            <person name="Wanner G."/>
            <person name="Wolf J."/>
            <person name="Neumann-Schaal M."/>
            <person name="Henke P."/>
            <person name="Tank M."/>
            <person name="Sproer C."/>
            <person name="Bunk B."/>
            <person name="Overmann J."/>
        </authorList>
    </citation>
    <scope>NUCLEOTIDE SEQUENCE [LARGE SCALE GENOMIC DNA]</scope>
    <source>
        <strain evidence="3 4">DSM 6702</strain>
    </source>
</reference>
<dbReference type="InterPro" id="IPR019494">
    <property type="entry name" value="FIST_C"/>
</dbReference>
<dbReference type="PANTHER" id="PTHR40252">
    <property type="entry name" value="BLR0328 PROTEIN"/>
    <property type="match status" value="1"/>
</dbReference>
<feature type="domain" description="FIST C-domain" evidence="2">
    <location>
        <begin position="214"/>
        <end position="356"/>
    </location>
</feature>
<evidence type="ECO:0000259" key="2">
    <source>
        <dbReference type="SMART" id="SM01204"/>
    </source>
</evidence>
<proteinExistence type="predicted"/>
<dbReference type="Pfam" id="PF08495">
    <property type="entry name" value="FIST"/>
    <property type="match status" value="1"/>
</dbReference>
<gene>
    <name evidence="3" type="ORF">Thiowin_01574</name>
</gene>
<dbReference type="PANTHER" id="PTHR40252:SF2">
    <property type="entry name" value="BLR0328 PROTEIN"/>
    <property type="match status" value="1"/>
</dbReference>
<dbReference type="SMART" id="SM01204">
    <property type="entry name" value="FIST_C"/>
    <property type="match status" value="1"/>
</dbReference>
<feature type="domain" description="FIST" evidence="1">
    <location>
        <begin position="25"/>
        <end position="213"/>
    </location>
</feature>
<evidence type="ECO:0008006" key="5">
    <source>
        <dbReference type="Google" id="ProtNLM"/>
    </source>
</evidence>
<dbReference type="InterPro" id="IPR013702">
    <property type="entry name" value="FIST_domain_N"/>
</dbReference>
<dbReference type="Pfam" id="PF10442">
    <property type="entry name" value="FIST_C"/>
    <property type="match status" value="1"/>
</dbReference>
<protein>
    <recommendedName>
        <fullName evidence="5">Histidine kinase</fullName>
    </recommendedName>
</protein>
<dbReference type="RefSeq" id="WP_328987151.1">
    <property type="nucleotide sequence ID" value="NZ_CP121472.1"/>
</dbReference>